<keyword evidence="11" id="KW-1185">Reference proteome</keyword>
<comment type="similarity">
    <text evidence="2">Belongs to the ABC-2 integral membrane protein family.</text>
</comment>
<evidence type="ECO:0000256" key="1">
    <source>
        <dbReference type="ARBA" id="ARBA00004651"/>
    </source>
</evidence>
<dbReference type="PANTHER" id="PTHR30413:SF10">
    <property type="entry name" value="CAPSULE POLYSACCHARIDE EXPORT INNER-MEMBRANE PROTEIN CTRC"/>
    <property type="match status" value="1"/>
</dbReference>
<evidence type="ECO:0000313" key="11">
    <source>
        <dbReference type="Proteomes" id="UP000242662"/>
    </source>
</evidence>
<protein>
    <submittedName>
        <fullName evidence="10">Teichoic acid transport system permease protein</fullName>
    </submittedName>
</protein>
<feature type="transmembrane region" description="Helical" evidence="8">
    <location>
        <begin position="37"/>
        <end position="58"/>
    </location>
</feature>
<comment type="subcellular location">
    <subcellularLocation>
        <location evidence="1">Cell membrane</location>
        <topology evidence="1">Multi-pass membrane protein</topology>
    </subcellularLocation>
</comment>
<keyword evidence="4" id="KW-1003">Cell membrane</keyword>
<evidence type="ECO:0000256" key="3">
    <source>
        <dbReference type="ARBA" id="ARBA00022448"/>
    </source>
</evidence>
<evidence type="ECO:0000256" key="8">
    <source>
        <dbReference type="SAM" id="Phobius"/>
    </source>
</evidence>
<dbReference type="Proteomes" id="UP000242662">
    <property type="component" value="Unassembled WGS sequence"/>
</dbReference>
<dbReference type="RefSeq" id="WP_090774747.1">
    <property type="nucleotide sequence ID" value="NZ_FMYM01000002.1"/>
</dbReference>
<feature type="transmembrane region" description="Helical" evidence="8">
    <location>
        <begin position="149"/>
        <end position="171"/>
    </location>
</feature>
<dbReference type="GO" id="GO:0005886">
    <property type="term" value="C:plasma membrane"/>
    <property type="evidence" value="ECO:0007669"/>
    <property type="project" value="UniProtKB-SubCell"/>
</dbReference>
<dbReference type="GO" id="GO:0015920">
    <property type="term" value="P:lipopolysaccharide transport"/>
    <property type="evidence" value="ECO:0007669"/>
    <property type="project" value="TreeGrafter"/>
</dbReference>
<dbReference type="OrthoDB" id="9794365at2"/>
<evidence type="ECO:0000256" key="4">
    <source>
        <dbReference type="ARBA" id="ARBA00022475"/>
    </source>
</evidence>
<dbReference type="GO" id="GO:0140359">
    <property type="term" value="F:ABC-type transporter activity"/>
    <property type="evidence" value="ECO:0007669"/>
    <property type="project" value="InterPro"/>
</dbReference>
<gene>
    <name evidence="10" type="ORF">SAMN05421737_102169</name>
</gene>
<sequence length="270" mass="31735">MRAILQLLKEQYTYRHLIFRLAVFEQRSKFQMHYLGGLWQFFNPVMQASVFFIIFGLGIRGGQPIDGTPYFIWFLCGFIPWFFLRPTILQGANSIHRKIWMVSKMKFPVSVLPSIVIVGNSLSFVVMLAILAIFLGIYSIFSGWYLLQLPYYLLCLYAFLYVFSLLSATLSTVVRDYYQLLEAGMRMLFFLTPIIWVPTTMAEKAEWLLPFLHLNPFFYLLEGFRDTFIGRAWFFSDLSYMAFFWTGILVLAFIGTHVHLKFKNSFVDYL</sequence>
<keyword evidence="6 8" id="KW-1133">Transmembrane helix</keyword>
<evidence type="ECO:0000256" key="5">
    <source>
        <dbReference type="ARBA" id="ARBA00022692"/>
    </source>
</evidence>
<feature type="transmembrane region" description="Helical" evidence="8">
    <location>
        <begin position="240"/>
        <end position="260"/>
    </location>
</feature>
<evidence type="ECO:0000256" key="7">
    <source>
        <dbReference type="ARBA" id="ARBA00023136"/>
    </source>
</evidence>
<dbReference type="EMBL" id="FMYM01000002">
    <property type="protein sequence ID" value="SDB87155.1"/>
    <property type="molecule type" value="Genomic_DNA"/>
</dbReference>
<dbReference type="Pfam" id="PF01061">
    <property type="entry name" value="ABC2_membrane"/>
    <property type="match status" value="1"/>
</dbReference>
<evidence type="ECO:0000259" key="9">
    <source>
        <dbReference type="Pfam" id="PF01061"/>
    </source>
</evidence>
<keyword evidence="7 8" id="KW-0472">Membrane</keyword>
<evidence type="ECO:0000256" key="6">
    <source>
        <dbReference type="ARBA" id="ARBA00022989"/>
    </source>
</evidence>
<evidence type="ECO:0000313" key="10">
    <source>
        <dbReference type="EMBL" id="SDB87155.1"/>
    </source>
</evidence>
<name>A0A1G6GZP5_9BACI</name>
<feature type="transmembrane region" description="Helical" evidence="8">
    <location>
        <begin position="70"/>
        <end position="88"/>
    </location>
</feature>
<feature type="domain" description="ABC-2 type transporter transmembrane" evidence="9">
    <location>
        <begin position="21"/>
        <end position="228"/>
    </location>
</feature>
<organism evidence="10 11">
    <name type="scientific">Shouchella lonarensis</name>
    <dbReference type="NCBI Taxonomy" id="1464122"/>
    <lineage>
        <taxon>Bacteria</taxon>
        <taxon>Bacillati</taxon>
        <taxon>Bacillota</taxon>
        <taxon>Bacilli</taxon>
        <taxon>Bacillales</taxon>
        <taxon>Bacillaceae</taxon>
        <taxon>Shouchella</taxon>
    </lineage>
</organism>
<dbReference type="PANTHER" id="PTHR30413">
    <property type="entry name" value="INNER MEMBRANE TRANSPORT PERMEASE"/>
    <property type="match status" value="1"/>
</dbReference>
<accession>A0A1G6GZP5</accession>
<dbReference type="STRING" id="1464122.SAMN05421737_102169"/>
<keyword evidence="5 8" id="KW-0812">Transmembrane</keyword>
<feature type="transmembrane region" description="Helical" evidence="8">
    <location>
        <begin position="183"/>
        <end position="202"/>
    </location>
</feature>
<dbReference type="AlphaFoldDB" id="A0A1G6GZP5"/>
<proteinExistence type="inferred from homology"/>
<keyword evidence="3" id="KW-0813">Transport</keyword>
<feature type="transmembrane region" description="Helical" evidence="8">
    <location>
        <begin position="109"/>
        <end position="137"/>
    </location>
</feature>
<evidence type="ECO:0000256" key="2">
    <source>
        <dbReference type="ARBA" id="ARBA00007783"/>
    </source>
</evidence>
<dbReference type="InterPro" id="IPR013525">
    <property type="entry name" value="ABC2_TM"/>
</dbReference>
<reference evidence="11" key="1">
    <citation type="submission" date="2016-09" db="EMBL/GenBank/DDBJ databases">
        <authorList>
            <person name="Varghese N."/>
            <person name="Submissions S."/>
        </authorList>
    </citation>
    <scope>NUCLEOTIDE SEQUENCE [LARGE SCALE GENOMIC DNA]</scope>
    <source>
        <strain evidence="11">25nlg</strain>
    </source>
</reference>